<evidence type="ECO:0000256" key="1">
    <source>
        <dbReference type="SAM" id="SignalP"/>
    </source>
</evidence>
<evidence type="ECO:0000313" key="2">
    <source>
        <dbReference type="EMBL" id="MBW32474.1"/>
    </source>
</evidence>
<feature type="chain" id="PRO_5014746781" evidence="1">
    <location>
        <begin position="17"/>
        <end position="82"/>
    </location>
</feature>
<dbReference type="AlphaFoldDB" id="A0A2M3ZV92"/>
<accession>A0A2M3ZV92</accession>
<sequence>MHPLWKVSRWSRSVLGAVVPSLLRSVVPHRLPDPLAIDGNRLAPSLSPLYFVLVPSAAHPLWPLDHHRGPPDHSHLHWRLPS</sequence>
<dbReference type="EMBL" id="GGFM01011723">
    <property type="protein sequence ID" value="MBW32474.1"/>
    <property type="molecule type" value="Transcribed_RNA"/>
</dbReference>
<name>A0A2M3ZV92_9DIPT</name>
<protein>
    <submittedName>
        <fullName evidence="2">Putative secreted peptide</fullName>
    </submittedName>
</protein>
<keyword evidence="1" id="KW-0732">Signal</keyword>
<reference evidence="2" key="1">
    <citation type="submission" date="2018-01" db="EMBL/GenBank/DDBJ databases">
        <title>An insight into the sialome of Amazonian anophelines.</title>
        <authorList>
            <person name="Ribeiro J.M."/>
            <person name="Scarpassa V."/>
            <person name="Calvo E."/>
        </authorList>
    </citation>
    <scope>NUCLEOTIDE SEQUENCE</scope>
    <source>
        <tissue evidence="2">Salivary glands</tissue>
    </source>
</reference>
<proteinExistence type="predicted"/>
<organism evidence="2">
    <name type="scientific">Anopheles braziliensis</name>
    <dbReference type="NCBI Taxonomy" id="58242"/>
    <lineage>
        <taxon>Eukaryota</taxon>
        <taxon>Metazoa</taxon>
        <taxon>Ecdysozoa</taxon>
        <taxon>Arthropoda</taxon>
        <taxon>Hexapoda</taxon>
        <taxon>Insecta</taxon>
        <taxon>Pterygota</taxon>
        <taxon>Neoptera</taxon>
        <taxon>Endopterygota</taxon>
        <taxon>Diptera</taxon>
        <taxon>Nematocera</taxon>
        <taxon>Culicoidea</taxon>
        <taxon>Culicidae</taxon>
        <taxon>Anophelinae</taxon>
        <taxon>Anopheles</taxon>
    </lineage>
</organism>
<feature type="signal peptide" evidence="1">
    <location>
        <begin position="1"/>
        <end position="16"/>
    </location>
</feature>